<keyword evidence="2" id="KW-1185">Reference proteome</keyword>
<feature type="region of interest" description="Disordered" evidence="1">
    <location>
        <begin position="22"/>
        <end position="87"/>
    </location>
</feature>
<evidence type="ECO:0000313" key="3">
    <source>
        <dbReference type="WBParaSite" id="PEQ_0000778101-mRNA-1"/>
    </source>
</evidence>
<dbReference type="Proteomes" id="UP000887564">
    <property type="component" value="Unplaced"/>
</dbReference>
<evidence type="ECO:0000313" key="2">
    <source>
        <dbReference type="Proteomes" id="UP000887564"/>
    </source>
</evidence>
<name>A0A914RNA5_PAREQ</name>
<evidence type="ECO:0000256" key="1">
    <source>
        <dbReference type="SAM" id="MobiDB-lite"/>
    </source>
</evidence>
<accession>A0A914RNA5</accession>
<feature type="compositionally biased region" description="Basic and acidic residues" evidence="1">
    <location>
        <begin position="60"/>
        <end position="82"/>
    </location>
</feature>
<proteinExistence type="predicted"/>
<protein>
    <submittedName>
        <fullName evidence="3">Uncharacterized protein</fullName>
    </submittedName>
</protein>
<organism evidence="2 3">
    <name type="scientific">Parascaris equorum</name>
    <name type="common">Equine roundworm</name>
    <dbReference type="NCBI Taxonomy" id="6256"/>
    <lineage>
        <taxon>Eukaryota</taxon>
        <taxon>Metazoa</taxon>
        <taxon>Ecdysozoa</taxon>
        <taxon>Nematoda</taxon>
        <taxon>Chromadorea</taxon>
        <taxon>Rhabditida</taxon>
        <taxon>Spirurina</taxon>
        <taxon>Ascaridomorpha</taxon>
        <taxon>Ascaridoidea</taxon>
        <taxon>Ascarididae</taxon>
        <taxon>Parascaris</taxon>
    </lineage>
</organism>
<reference evidence="3" key="1">
    <citation type="submission" date="2022-11" db="UniProtKB">
        <authorList>
            <consortium name="WormBaseParasite"/>
        </authorList>
    </citation>
    <scope>IDENTIFICATION</scope>
</reference>
<dbReference type="WBParaSite" id="PEQ_0000778101-mRNA-1">
    <property type="protein sequence ID" value="PEQ_0000778101-mRNA-1"/>
    <property type="gene ID" value="PEQ_0000778101"/>
</dbReference>
<sequence length="113" mass="12518">MRIEIAALRPISAPKVSTLRSMSALSSLSAPPLPPPTVAEMATDSVARTPVSEKTPIDPSPERGQQEREEEKRTPTQKEDGKVRKRLVRSQSQKLHLVDDIGGIDSVYCFMHR</sequence>
<dbReference type="AlphaFoldDB" id="A0A914RNA5"/>